<keyword evidence="1" id="KW-0812">Transmembrane</keyword>
<feature type="transmembrane region" description="Helical" evidence="1">
    <location>
        <begin position="63"/>
        <end position="83"/>
    </location>
</feature>
<comment type="caution">
    <text evidence="3">The sequence shown here is derived from an EMBL/GenBank/DDBJ whole genome shotgun (WGS) entry which is preliminary data.</text>
</comment>
<dbReference type="RefSeq" id="WP_345220631.1">
    <property type="nucleotide sequence ID" value="NZ_BAAAXE010000013.1"/>
</dbReference>
<protein>
    <submittedName>
        <fullName evidence="3">Sensor domain-containing protein</fullName>
    </submittedName>
</protein>
<organism evidence="3 4">
    <name type="scientific">Streptomyces cremeus</name>
    <dbReference type="NCBI Taxonomy" id="66881"/>
    <lineage>
        <taxon>Bacteria</taxon>
        <taxon>Bacillati</taxon>
        <taxon>Actinomycetota</taxon>
        <taxon>Actinomycetes</taxon>
        <taxon>Kitasatosporales</taxon>
        <taxon>Streptomycetaceae</taxon>
        <taxon>Streptomyces</taxon>
    </lineage>
</organism>
<dbReference type="EMBL" id="JBHMCR010000004">
    <property type="protein sequence ID" value="MFB9519332.1"/>
    <property type="molecule type" value="Genomic_DNA"/>
</dbReference>
<sequence length="233" mass="24783">MTAYATAPVSSRTTSGDAHELEFLRAPFAGSTFREIGYTITSLPVAVVGFVFSVALFSAGAGLAVTVLGLPLLAVLLTGARGLGAAERVRARHGLGIDVAGPAPVVAERDGLWGATRARLTDAAGWKALLFQVVMFPYRVVSFVVATTFLVTGWVVTLLPAYNWVFGKYIEGWEGYRVYDYTSGGIRHTYDITSPIQLAAASLVGFAIVFLTPKVVRVLTNVDRAAVRGLLGK</sequence>
<feature type="transmembrane region" description="Helical" evidence="1">
    <location>
        <begin position="192"/>
        <end position="211"/>
    </location>
</feature>
<gene>
    <name evidence="3" type="ORF">ACFFTU_05165</name>
</gene>
<dbReference type="Pfam" id="PF13796">
    <property type="entry name" value="Sensor"/>
    <property type="match status" value="1"/>
</dbReference>
<dbReference type="InterPro" id="IPR025828">
    <property type="entry name" value="Put_sensor_dom"/>
</dbReference>
<feature type="transmembrane region" description="Helical" evidence="1">
    <location>
        <begin position="36"/>
        <end position="57"/>
    </location>
</feature>
<keyword evidence="1" id="KW-1133">Transmembrane helix</keyword>
<evidence type="ECO:0000256" key="1">
    <source>
        <dbReference type="SAM" id="Phobius"/>
    </source>
</evidence>
<proteinExistence type="predicted"/>
<keyword evidence="1" id="KW-0472">Membrane</keyword>
<evidence type="ECO:0000259" key="2">
    <source>
        <dbReference type="Pfam" id="PF13796"/>
    </source>
</evidence>
<feature type="transmembrane region" description="Helical" evidence="1">
    <location>
        <begin position="140"/>
        <end position="162"/>
    </location>
</feature>
<feature type="domain" description="Putative sensor" evidence="2">
    <location>
        <begin position="38"/>
        <end position="231"/>
    </location>
</feature>
<reference evidence="3 4" key="1">
    <citation type="submission" date="2024-09" db="EMBL/GenBank/DDBJ databases">
        <authorList>
            <person name="Sun Q."/>
            <person name="Mori K."/>
        </authorList>
    </citation>
    <scope>NUCLEOTIDE SEQUENCE [LARGE SCALE GENOMIC DNA]</scope>
    <source>
        <strain evidence="3 4">JCM 4362</strain>
    </source>
</reference>
<keyword evidence="4" id="KW-1185">Reference proteome</keyword>
<evidence type="ECO:0000313" key="3">
    <source>
        <dbReference type="EMBL" id="MFB9519332.1"/>
    </source>
</evidence>
<evidence type="ECO:0000313" key="4">
    <source>
        <dbReference type="Proteomes" id="UP001589718"/>
    </source>
</evidence>
<name>A0ABV5P825_STRCM</name>
<accession>A0ABV5P825</accession>
<dbReference type="Proteomes" id="UP001589718">
    <property type="component" value="Unassembled WGS sequence"/>
</dbReference>